<comment type="caution">
    <text evidence="1">The sequence shown here is derived from an EMBL/GenBank/DDBJ whole genome shotgun (WGS) entry which is preliminary data.</text>
</comment>
<proteinExistence type="predicted"/>
<sequence length="329" mass="36472">MRQTPKTRLIESIICRRYYQDRGSDGTSLGAFSSQLLALEIDESLCKVHAIQAELAMTKAWLKIGENLLTLVLAIPFGHLANRKGRNFVLTLGMVGQMMSEAWIIIACSLSNQLPFELIYFSVFLKSAGGGAMVLSALVHAILSDVMSRDRQGQAFFYLASSSLLTEVIAPPLGSILMEAGSPYTPLLSGFPLELLSLIFIVQIPNTAKHEEEHLVSAASPSARIYSEESDFETRAVNTSITREDRDITGSETKQRGLGNQLILVWEMMTRNSDILRITVAFLVTTLARETLDFVVQYTSERFGWSLSKVGSFSFVPHSALFFLIEMDD</sequence>
<protein>
    <submittedName>
        <fullName evidence="1">Uncharacterized protein</fullName>
    </submittedName>
</protein>
<evidence type="ECO:0000313" key="1">
    <source>
        <dbReference type="EMBL" id="KAI2390701.1"/>
    </source>
</evidence>
<gene>
    <name evidence="1" type="ORF">LOY88_001525</name>
</gene>
<name>A0ACB8V2T5_9EURO</name>
<organism evidence="1">
    <name type="scientific">Ophidiomyces ophidiicola</name>
    <dbReference type="NCBI Taxonomy" id="1387563"/>
    <lineage>
        <taxon>Eukaryota</taxon>
        <taxon>Fungi</taxon>
        <taxon>Dikarya</taxon>
        <taxon>Ascomycota</taxon>
        <taxon>Pezizomycotina</taxon>
        <taxon>Eurotiomycetes</taxon>
        <taxon>Eurotiomycetidae</taxon>
        <taxon>Onygenales</taxon>
        <taxon>Onygenaceae</taxon>
        <taxon>Ophidiomyces</taxon>
    </lineage>
</organism>
<accession>A0ACB8V2T5</accession>
<dbReference type="EMBL" id="JALBCA010000016">
    <property type="protein sequence ID" value="KAI2390701.1"/>
    <property type="molecule type" value="Genomic_DNA"/>
</dbReference>
<reference evidence="1" key="1">
    <citation type="journal article" date="2022" name="bioRxiv">
        <title>Population genetic analysis of Ophidiomyces ophidiicola, the causative agent of snake fungal disease, indicates recent introductions to the USA.</title>
        <authorList>
            <person name="Ladner J.T."/>
            <person name="Palmer J.M."/>
            <person name="Ettinger C.L."/>
            <person name="Stajich J.E."/>
            <person name="Farrell T.M."/>
            <person name="Glorioso B.M."/>
            <person name="Lawson B."/>
            <person name="Price S.J."/>
            <person name="Stengle A.G."/>
            <person name="Grear D.A."/>
            <person name="Lorch J.M."/>
        </authorList>
    </citation>
    <scope>NUCLEOTIDE SEQUENCE</scope>
    <source>
        <strain evidence="1">NWHC 24266-5</strain>
    </source>
</reference>